<evidence type="ECO:0000313" key="1">
    <source>
        <dbReference type="EMBL" id="GGU41833.1"/>
    </source>
</evidence>
<keyword evidence="2" id="KW-1185">Reference proteome</keyword>
<dbReference type="Proteomes" id="UP000654471">
    <property type="component" value="Unassembled WGS sequence"/>
</dbReference>
<gene>
    <name evidence="1" type="ORF">GCM10010211_01150</name>
</gene>
<evidence type="ECO:0000313" key="2">
    <source>
        <dbReference type="Proteomes" id="UP000654471"/>
    </source>
</evidence>
<accession>A0ABQ2UNA2</accession>
<reference evidence="2" key="1">
    <citation type="journal article" date="2019" name="Int. J. Syst. Evol. Microbiol.">
        <title>The Global Catalogue of Microorganisms (GCM) 10K type strain sequencing project: providing services to taxonomists for standard genome sequencing and annotation.</title>
        <authorList>
            <consortium name="The Broad Institute Genomics Platform"/>
            <consortium name="The Broad Institute Genome Sequencing Center for Infectious Disease"/>
            <person name="Wu L."/>
            <person name="Ma J."/>
        </authorList>
    </citation>
    <scope>NUCLEOTIDE SEQUENCE [LARGE SCALE GENOMIC DNA]</scope>
    <source>
        <strain evidence="2">JCM 3399</strain>
    </source>
</reference>
<organism evidence="1 2">
    <name type="scientific">Streptomyces albospinus</name>
    <dbReference type="NCBI Taxonomy" id="285515"/>
    <lineage>
        <taxon>Bacteria</taxon>
        <taxon>Bacillati</taxon>
        <taxon>Actinomycetota</taxon>
        <taxon>Actinomycetes</taxon>
        <taxon>Kitasatosporales</taxon>
        <taxon>Streptomycetaceae</taxon>
        <taxon>Streptomyces</taxon>
    </lineage>
</organism>
<protein>
    <submittedName>
        <fullName evidence="1">Uncharacterized protein</fullName>
    </submittedName>
</protein>
<comment type="caution">
    <text evidence="1">The sequence shown here is derived from an EMBL/GenBank/DDBJ whole genome shotgun (WGS) entry which is preliminary data.</text>
</comment>
<proteinExistence type="predicted"/>
<name>A0ABQ2UNA2_9ACTN</name>
<sequence length="215" mass="22504">MLRRHRAGLRMETEAEQRAFKPLDDLLPASTRELVLDRAHILHLPNSTGAAASRDLLAALMDYVVIDEQGQRAVTVLADLFHRQAGQAVGSGIDAWGMALNSAGWVSRRRGSRGEPGCPLAEFLGFRDAAVAAEAYAHVLEGGLDLHGADAVRAVEEVPPGHHGAVDIALAEPYAAQAGQDDGAGAAAVEAVDVDGEVEVLLGAVEVAEAGEEHA</sequence>
<dbReference type="EMBL" id="BMRP01000001">
    <property type="protein sequence ID" value="GGU41833.1"/>
    <property type="molecule type" value="Genomic_DNA"/>
</dbReference>